<name>A0A9D9ITG7_9BACT</name>
<dbReference type="EMBL" id="JADILZ010000028">
    <property type="protein sequence ID" value="MBO8477865.1"/>
    <property type="molecule type" value="Genomic_DNA"/>
</dbReference>
<organism evidence="1 2">
    <name type="scientific">Candidatus Cryptobacteroides excrementipullorum</name>
    <dbReference type="NCBI Taxonomy" id="2840761"/>
    <lineage>
        <taxon>Bacteria</taxon>
        <taxon>Pseudomonadati</taxon>
        <taxon>Bacteroidota</taxon>
        <taxon>Bacteroidia</taxon>
        <taxon>Bacteroidales</taxon>
        <taxon>Candidatus Cryptobacteroides</taxon>
    </lineage>
</organism>
<proteinExistence type="predicted"/>
<reference evidence="1" key="2">
    <citation type="journal article" date="2021" name="PeerJ">
        <title>Extensive microbial diversity within the chicken gut microbiome revealed by metagenomics and culture.</title>
        <authorList>
            <person name="Gilroy R."/>
            <person name="Ravi A."/>
            <person name="Getino M."/>
            <person name="Pursley I."/>
            <person name="Horton D.L."/>
            <person name="Alikhan N.F."/>
            <person name="Baker D."/>
            <person name="Gharbi K."/>
            <person name="Hall N."/>
            <person name="Watson M."/>
            <person name="Adriaenssens E.M."/>
            <person name="Foster-Nyarko E."/>
            <person name="Jarju S."/>
            <person name="Secka A."/>
            <person name="Antonio M."/>
            <person name="Oren A."/>
            <person name="Chaudhuri R.R."/>
            <person name="La Ragione R."/>
            <person name="Hildebrand F."/>
            <person name="Pallen M.J."/>
        </authorList>
    </citation>
    <scope>NUCLEOTIDE SEQUENCE</scope>
    <source>
        <strain evidence="1">2478</strain>
    </source>
</reference>
<evidence type="ECO:0008006" key="3">
    <source>
        <dbReference type="Google" id="ProtNLM"/>
    </source>
</evidence>
<dbReference type="PROSITE" id="PS51257">
    <property type="entry name" value="PROKAR_LIPOPROTEIN"/>
    <property type="match status" value="1"/>
</dbReference>
<dbReference type="Gene3D" id="2.60.120.260">
    <property type="entry name" value="Galactose-binding domain-like"/>
    <property type="match status" value="2"/>
</dbReference>
<evidence type="ECO:0000313" key="1">
    <source>
        <dbReference type="EMBL" id="MBO8477865.1"/>
    </source>
</evidence>
<dbReference type="PANTHER" id="PTHR35532">
    <property type="entry name" value="SIMILAR TO POLYHYDROXYALKANOATE DEPOLYMERASE"/>
    <property type="match status" value="1"/>
</dbReference>
<dbReference type="PANTHER" id="PTHR35532:SF5">
    <property type="entry name" value="CARBOHYDRATE-BINDING DOMAIN-CONTAINING PROTEIN"/>
    <property type="match status" value="1"/>
</dbReference>
<reference evidence="1" key="1">
    <citation type="submission" date="2020-10" db="EMBL/GenBank/DDBJ databases">
        <authorList>
            <person name="Gilroy R."/>
        </authorList>
    </citation>
    <scope>NUCLEOTIDE SEQUENCE</scope>
    <source>
        <strain evidence="1">2478</strain>
    </source>
</reference>
<dbReference type="AlphaFoldDB" id="A0A9D9ITG7"/>
<sequence length="652" mass="75270">MKLTCHIAISLFFLCGCSQQSDLERVLSSAGDNRDELESVLAHYSSDPSDSLKLRAAKFLIGNMSGHCSYSFEEIDDVYCKVDSVYHLDISPEKKMEVADSLIGLYSVEDHIVEDCRIITADFLIKNIDSAYAGWKSQYFNRGISFDDFCDYLLPYKVVEKQALDDWRSILRHKFPTRFSDFTPYNGEYRKFAYYGATVVNDSLRSHLTPRPLNKSYTHPLMLNADIMYSLPYGRCDDFSIIAVALLRSQGFAAALEYVPVWHDQNNGHTFFSIMHGGGKFLPMIWGYESNPGDAFPPDQLCAKVFRYTYSHNKRIEKYQKESRYVYPGFDVFTKDVTSEYMSVSDIAVNIDMTSEFDKYVYIATFNAGGWFIQDFGVRKGKKKAFFRNMGREIAYIVLGFDGKCLVPVSEPFLLHWDGSIEYLTPDHTRLCRVELSRKFPQKDHTIELEHRVIGGKIQASDRKDFKNCKTFYTIDSLSGSLVKEFDNDSAYRYWRFMGPDGGWCNFSELQFFEKGDTTLTPLKGKMIGTLEPYEDNDWWAPEHAFDGDWLTGFHYRDSSGGWIGLDLGYPVCIDRFLCVPRSDDNGVHLGDMYELRYWDKGNWHTAGVQKGKDWTLVYDSIPAGSLLWLRNLTRGQEERIFVYMNGEQVWW</sequence>
<protein>
    <recommendedName>
        <fullName evidence="3">Peptide-N(4)-(N-acetyl-beta-glucosaminyl)asparagine amidase</fullName>
    </recommendedName>
</protein>
<gene>
    <name evidence="1" type="ORF">IAB80_03085</name>
</gene>
<evidence type="ECO:0000313" key="2">
    <source>
        <dbReference type="Proteomes" id="UP000823771"/>
    </source>
</evidence>
<dbReference type="Proteomes" id="UP000823771">
    <property type="component" value="Unassembled WGS sequence"/>
</dbReference>
<accession>A0A9D9ITG7</accession>
<comment type="caution">
    <text evidence="1">The sequence shown here is derived from an EMBL/GenBank/DDBJ whole genome shotgun (WGS) entry which is preliminary data.</text>
</comment>